<dbReference type="OrthoDB" id="5389929at2759"/>
<dbReference type="RefSeq" id="XP_020120942.1">
    <property type="nucleotide sequence ID" value="XM_020265711.1"/>
</dbReference>
<evidence type="ECO:0000313" key="3">
    <source>
        <dbReference type="Proteomes" id="UP000214365"/>
    </source>
</evidence>
<evidence type="ECO:0000259" key="1">
    <source>
        <dbReference type="Pfam" id="PF24809"/>
    </source>
</evidence>
<evidence type="ECO:0000313" key="2">
    <source>
        <dbReference type="EMBL" id="OKL60821.1"/>
    </source>
</evidence>
<dbReference type="Proteomes" id="UP000214365">
    <property type="component" value="Unassembled WGS sequence"/>
</dbReference>
<name>A0A225AHC5_TALAT</name>
<gene>
    <name evidence="2" type="ORF">UA08_03413</name>
</gene>
<proteinExistence type="predicted"/>
<organism evidence="2 3">
    <name type="scientific">Talaromyces atroroseus</name>
    <dbReference type="NCBI Taxonomy" id="1441469"/>
    <lineage>
        <taxon>Eukaryota</taxon>
        <taxon>Fungi</taxon>
        <taxon>Dikarya</taxon>
        <taxon>Ascomycota</taxon>
        <taxon>Pezizomycotina</taxon>
        <taxon>Eurotiomycetes</taxon>
        <taxon>Eurotiomycetidae</taxon>
        <taxon>Eurotiales</taxon>
        <taxon>Trichocomaceae</taxon>
        <taxon>Talaromyces</taxon>
        <taxon>Talaromyces sect. Trachyspermi</taxon>
    </lineage>
</organism>
<dbReference type="GeneID" id="31003168"/>
<dbReference type="InterPro" id="IPR056125">
    <property type="entry name" value="DUF7708"/>
</dbReference>
<dbReference type="Pfam" id="PF24809">
    <property type="entry name" value="DUF7708"/>
    <property type="match status" value="1"/>
</dbReference>
<dbReference type="EMBL" id="LFMY01000004">
    <property type="protein sequence ID" value="OKL60821.1"/>
    <property type="molecule type" value="Genomic_DNA"/>
</dbReference>
<sequence length="499" mass="56696">MSGPKVSDNDKNRACLERSEHAQSKLLESVRCQKGFSDAEKGAMNLQSACEFREYWIRVTMSQGNFDDNHEHGCGLCVRRSQASSKVVLTFMDDFSPLVDAVKGCIPGYGGLAIATVSLLFLVARNKDGIEKNLASTIEAIRDRLPAMDLYKHIYDENHALDHEMQTRVIAAYETFMEFCISAIEYYKGSGIWRWFRALAPGSTSIATNAARVHTSIIGIRQLGEELVAKNCGYHQEGKGRVSDLDRKLFELQDSFSEAVIDCFRATFQLQGLSDDSQNQYLEHYRVVVSMDQRSYAGVLEQMSGTSLDRFVNSGVYHQWYTAEQSCLLILSGHNDNGSISPQCWLSPVALWTIDDCRRVSSTVYAYYIVPHEGATIYQVLSGLLLQLIRREKSILRDESQRDAFKRKMYEYQQRTTSAENYKYGESESLYMVVDRADRCRNFRDYDHREALKDGLKTMIYASRCQLKILAVFDGIGWDEDEKGAGQSVMQQTISQRLV</sequence>
<accession>A0A225AHC5</accession>
<keyword evidence="3" id="KW-1185">Reference proteome</keyword>
<protein>
    <recommendedName>
        <fullName evidence="1">DUF7708 domain-containing protein</fullName>
    </recommendedName>
</protein>
<feature type="domain" description="DUF7708" evidence="1">
    <location>
        <begin position="93"/>
        <end position="223"/>
    </location>
</feature>
<comment type="caution">
    <text evidence="2">The sequence shown here is derived from an EMBL/GenBank/DDBJ whole genome shotgun (WGS) entry which is preliminary data.</text>
</comment>
<dbReference type="AlphaFoldDB" id="A0A225AHC5"/>
<dbReference type="STRING" id="1441469.A0A225AHC5"/>
<reference evidence="2 3" key="1">
    <citation type="submission" date="2015-06" db="EMBL/GenBank/DDBJ databases">
        <title>Talaromyces atroroseus IBT 11181 draft genome.</title>
        <authorList>
            <person name="Rasmussen K.B."/>
            <person name="Rasmussen S."/>
            <person name="Petersen B."/>
            <person name="Sicheritz-Ponten T."/>
            <person name="Mortensen U.H."/>
            <person name="Thrane U."/>
        </authorList>
    </citation>
    <scope>NUCLEOTIDE SEQUENCE [LARGE SCALE GENOMIC DNA]</scope>
    <source>
        <strain evidence="2 3">IBT 11181</strain>
    </source>
</reference>